<dbReference type="InterPro" id="IPR048012">
    <property type="entry name" value="BfmA-like_N"/>
</dbReference>
<dbReference type="EMBL" id="BAABCY010000052">
    <property type="protein sequence ID" value="GAA3569518.1"/>
    <property type="molecule type" value="Genomic_DNA"/>
</dbReference>
<gene>
    <name evidence="1" type="ORF">GCM10022395_18940</name>
</gene>
<name>A0ABP6XP98_9FLAO</name>
<keyword evidence="2" id="KW-1185">Reference proteome</keyword>
<dbReference type="Proteomes" id="UP001500954">
    <property type="component" value="Unassembled WGS sequence"/>
</dbReference>
<comment type="caution">
    <text evidence="1">The sequence shown here is derived from an EMBL/GenBank/DDBJ whole genome shotgun (WGS) entry which is preliminary data.</text>
</comment>
<evidence type="ECO:0000313" key="2">
    <source>
        <dbReference type="Proteomes" id="UP001500954"/>
    </source>
</evidence>
<accession>A0ABP6XP98</accession>
<evidence type="ECO:0000313" key="1">
    <source>
        <dbReference type="EMBL" id="GAA3569518.1"/>
    </source>
</evidence>
<sequence>MDFFEWHGFLPDDRFGKSIVQEILKNRKRTEAMIAIIKDIEKNQTKPTNAMLLSLFEEKTEDDDEIEIWTERFKSQRLEQEEQIEVTVPKIRYERLEDKMSSLTKDFSYVLDKVKLVKSSFGKNYLRLELTEGEIEKFKRTIKNL</sequence>
<dbReference type="NCBIfam" id="NF041200">
    <property type="entry name" value="mob_BfmA_Nterm"/>
    <property type="match status" value="1"/>
</dbReference>
<reference evidence="2" key="1">
    <citation type="journal article" date="2019" name="Int. J. Syst. Evol. Microbiol.">
        <title>The Global Catalogue of Microorganisms (GCM) 10K type strain sequencing project: providing services to taxonomists for standard genome sequencing and annotation.</title>
        <authorList>
            <consortium name="The Broad Institute Genomics Platform"/>
            <consortium name="The Broad Institute Genome Sequencing Center for Infectious Disease"/>
            <person name="Wu L."/>
            <person name="Ma J."/>
        </authorList>
    </citation>
    <scope>NUCLEOTIDE SEQUENCE [LARGE SCALE GENOMIC DNA]</scope>
    <source>
        <strain evidence="2">JCM 17111</strain>
    </source>
</reference>
<organism evidence="1 2">
    <name type="scientific">Snuella lapsa</name>
    <dbReference type="NCBI Taxonomy" id="870481"/>
    <lineage>
        <taxon>Bacteria</taxon>
        <taxon>Pseudomonadati</taxon>
        <taxon>Bacteroidota</taxon>
        <taxon>Flavobacteriia</taxon>
        <taxon>Flavobacteriales</taxon>
        <taxon>Flavobacteriaceae</taxon>
        <taxon>Snuella</taxon>
    </lineage>
</organism>
<proteinExistence type="predicted"/>
<protein>
    <submittedName>
        <fullName evidence="1">Uncharacterized protein</fullName>
    </submittedName>
</protein>